<dbReference type="SUPFAM" id="SSF69593">
    <property type="entry name" value="Glycerol-3-phosphate (1)-acyltransferase"/>
    <property type="match status" value="1"/>
</dbReference>
<dbReference type="GO" id="GO:0006654">
    <property type="term" value="P:phosphatidic acid biosynthetic process"/>
    <property type="evidence" value="ECO:0007669"/>
    <property type="project" value="TreeGrafter"/>
</dbReference>
<feature type="domain" description="Phospholipid/glycerol acyltransferase" evidence="3">
    <location>
        <begin position="96"/>
        <end position="213"/>
    </location>
</feature>
<comment type="caution">
    <text evidence="4">The sequence shown here is derived from an EMBL/GenBank/DDBJ whole genome shotgun (WGS) entry which is preliminary data.</text>
</comment>
<protein>
    <submittedName>
        <fullName evidence="4">Acyltransferase</fullName>
    </submittedName>
</protein>
<dbReference type="PATRIC" id="fig|1423786.4.peg.1463"/>
<dbReference type="PANTHER" id="PTHR10434">
    <property type="entry name" value="1-ACYL-SN-GLYCEROL-3-PHOSPHATE ACYLTRANSFERASE"/>
    <property type="match status" value="1"/>
</dbReference>
<keyword evidence="1 4" id="KW-0808">Transferase</keyword>
<gene>
    <name evidence="4" type="ORF">FD47_GL001364</name>
</gene>
<dbReference type="RefSeq" id="WP_054732403.1">
    <property type="nucleotide sequence ID" value="NZ_AZFZ01000003.1"/>
</dbReference>
<organism evidence="4 5">
    <name type="scientific">Lentilactobacillus parafarraginis DSM 18390 = JCM 14109</name>
    <dbReference type="NCBI Taxonomy" id="1423786"/>
    <lineage>
        <taxon>Bacteria</taxon>
        <taxon>Bacillati</taxon>
        <taxon>Bacillota</taxon>
        <taxon>Bacilli</taxon>
        <taxon>Lactobacillales</taxon>
        <taxon>Lactobacillaceae</taxon>
        <taxon>Lentilactobacillus</taxon>
    </lineage>
</organism>
<reference evidence="4 5" key="1">
    <citation type="journal article" date="2015" name="Genome Announc.">
        <title>Expanding the biotechnology potential of lactobacilli through comparative genomics of 213 strains and associated genera.</title>
        <authorList>
            <person name="Sun Z."/>
            <person name="Harris H.M."/>
            <person name="McCann A."/>
            <person name="Guo C."/>
            <person name="Argimon S."/>
            <person name="Zhang W."/>
            <person name="Yang X."/>
            <person name="Jeffery I.B."/>
            <person name="Cooney J.C."/>
            <person name="Kagawa T.F."/>
            <person name="Liu W."/>
            <person name="Song Y."/>
            <person name="Salvetti E."/>
            <person name="Wrobel A."/>
            <person name="Rasinkangas P."/>
            <person name="Parkhill J."/>
            <person name="Rea M.C."/>
            <person name="O'Sullivan O."/>
            <person name="Ritari J."/>
            <person name="Douillard F.P."/>
            <person name="Paul Ross R."/>
            <person name="Yang R."/>
            <person name="Briner A.E."/>
            <person name="Felis G.E."/>
            <person name="de Vos W.M."/>
            <person name="Barrangou R."/>
            <person name="Klaenhammer T.R."/>
            <person name="Caufield P.W."/>
            <person name="Cui Y."/>
            <person name="Zhang H."/>
            <person name="O'Toole P.W."/>
        </authorList>
    </citation>
    <scope>NUCLEOTIDE SEQUENCE [LARGE SCALE GENOMIC DNA]</scope>
    <source>
        <strain evidence="4 5">DSM 18390</strain>
    </source>
</reference>
<evidence type="ECO:0000256" key="2">
    <source>
        <dbReference type="ARBA" id="ARBA00023315"/>
    </source>
</evidence>
<evidence type="ECO:0000259" key="3">
    <source>
        <dbReference type="SMART" id="SM00563"/>
    </source>
</evidence>
<name>A0A0R1Z3B3_9LACO</name>
<dbReference type="GO" id="GO:0003841">
    <property type="term" value="F:1-acylglycerol-3-phosphate O-acyltransferase activity"/>
    <property type="evidence" value="ECO:0007669"/>
    <property type="project" value="TreeGrafter"/>
</dbReference>
<dbReference type="CDD" id="cd07989">
    <property type="entry name" value="LPLAT_AGPAT-like"/>
    <property type="match status" value="1"/>
</dbReference>
<dbReference type="EMBL" id="AZFZ01000003">
    <property type="protein sequence ID" value="KRM45532.1"/>
    <property type="molecule type" value="Genomic_DNA"/>
</dbReference>
<evidence type="ECO:0000313" key="5">
    <source>
        <dbReference type="Proteomes" id="UP000051010"/>
    </source>
</evidence>
<dbReference type="SMART" id="SM00563">
    <property type="entry name" value="PlsC"/>
    <property type="match status" value="1"/>
</dbReference>
<keyword evidence="2 4" id="KW-0012">Acyltransferase</keyword>
<dbReference type="Pfam" id="PF01553">
    <property type="entry name" value="Acyltransferase"/>
    <property type="match status" value="1"/>
</dbReference>
<evidence type="ECO:0000256" key="1">
    <source>
        <dbReference type="ARBA" id="ARBA00022679"/>
    </source>
</evidence>
<dbReference type="PANTHER" id="PTHR10434:SF11">
    <property type="entry name" value="1-ACYL-SN-GLYCEROL-3-PHOSPHATE ACYLTRANSFERASE"/>
    <property type="match status" value="1"/>
</dbReference>
<proteinExistence type="predicted"/>
<accession>A0A0R1Z3B3</accession>
<dbReference type="InterPro" id="IPR002123">
    <property type="entry name" value="Plipid/glycerol_acylTrfase"/>
</dbReference>
<dbReference type="AlphaFoldDB" id="A0A0R1Z3B3"/>
<dbReference type="Proteomes" id="UP000051010">
    <property type="component" value="Unassembled WGS sequence"/>
</dbReference>
<sequence length="284" mass="32202">MTFTPVKLGDRDKVIANIEANANRGQLNDKVEIHDPVLTLDQQHAVLKNYLALRQTHRYQWRGAEARSMMNVAAKMAAANMKVKGTENLANVSWPAIITCNHFSPIDSLLVRSALKQPDLAIVVELTNLKMSGMLGFLMTYADTIPISDSIQYMGHDFTGLLKQALSHQQSILIYPEREMWFNYRKPRPAERGAYHYAVKFNVPIVSCFVSMVDAPTKNDPHGIDFTFHILPPIFPDQQTGTPREVADKMRQIDEKQKIAAYEAAYQRPFQPAFENQDIAGHYI</sequence>
<evidence type="ECO:0000313" key="4">
    <source>
        <dbReference type="EMBL" id="KRM45532.1"/>
    </source>
</evidence>